<proteinExistence type="predicted"/>
<dbReference type="AlphaFoldDB" id="A0AAV9U3T9"/>
<accession>A0AAV9U3T9</accession>
<evidence type="ECO:0000313" key="3">
    <source>
        <dbReference type="Proteomes" id="UP001375240"/>
    </source>
</evidence>
<evidence type="ECO:0000313" key="2">
    <source>
        <dbReference type="EMBL" id="KAK6335460.1"/>
    </source>
</evidence>
<name>A0AAV9U3T9_9PEZI</name>
<feature type="region of interest" description="Disordered" evidence="1">
    <location>
        <begin position="1"/>
        <end position="21"/>
    </location>
</feature>
<keyword evidence="3" id="KW-1185">Reference proteome</keyword>
<reference evidence="2 3" key="1">
    <citation type="submission" date="2019-10" db="EMBL/GenBank/DDBJ databases">
        <authorList>
            <person name="Palmer J.M."/>
        </authorList>
    </citation>
    <scope>NUCLEOTIDE SEQUENCE [LARGE SCALE GENOMIC DNA]</scope>
    <source>
        <strain evidence="2 3">TWF696</strain>
    </source>
</reference>
<sequence>MSSFDEKRPRSLRSFSSGSSRRAKGLTLFACLIFSCLLCACGVRPDNGDSDDDIDTYY</sequence>
<comment type="caution">
    <text evidence="2">The sequence shown here is derived from an EMBL/GenBank/DDBJ whole genome shotgun (WGS) entry which is preliminary data.</text>
</comment>
<gene>
    <name evidence="2" type="ORF">TWF696_002235</name>
</gene>
<organism evidence="2 3">
    <name type="scientific">Orbilia brochopaga</name>
    <dbReference type="NCBI Taxonomy" id="3140254"/>
    <lineage>
        <taxon>Eukaryota</taxon>
        <taxon>Fungi</taxon>
        <taxon>Dikarya</taxon>
        <taxon>Ascomycota</taxon>
        <taxon>Pezizomycotina</taxon>
        <taxon>Orbiliomycetes</taxon>
        <taxon>Orbiliales</taxon>
        <taxon>Orbiliaceae</taxon>
        <taxon>Orbilia</taxon>
    </lineage>
</organism>
<evidence type="ECO:0000256" key="1">
    <source>
        <dbReference type="SAM" id="MobiDB-lite"/>
    </source>
</evidence>
<dbReference type="EMBL" id="JAVHNQ010000012">
    <property type="protein sequence ID" value="KAK6335460.1"/>
    <property type="molecule type" value="Genomic_DNA"/>
</dbReference>
<dbReference type="Proteomes" id="UP001375240">
    <property type="component" value="Unassembled WGS sequence"/>
</dbReference>
<protein>
    <submittedName>
        <fullName evidence="2">Uncharacterized protein</fullName>
    </submittedName>
</protein>